<proteinExistence type="predicted"/>
<reference evidence="1" key="1">
    <citation type="submission" date="2025-05" db="UniProtKB">
        <authorList>
            <consortium name="EnsemblMetazoa"/>
        </authorList>
    </citation>
    <scope>IDENTIFICATION</scope>
    <source>
        <strain evidence="1">Yale</strain>
    </source>
</reference>
<dbReference type="Proteomes" id="UP000092444">
    <property type="component" value="Unassembled WGS sequence"/>
</dbReference>
<name>A0ABK9NGJ9_GLOMM</name>
<protein>
    <submittedName>
        <fullName evidence="1">Uncharacterized protein</fullName>
    </submittedName>
</protein>
<dbReference type="EMBL" id="CCAG010005456">
    <property type="status" value="NOT_ANNOTATED_CDS"/>
    <property type="molecule type" value="Genomic_DNA"/>
</dbReference>
<evidence type="ECO:0000313" key="1">
    <source>
        <dbReference type="EnsemblMetazoa" id="GMOY014223.P1382"/>
    </source>
</evidence>
<organism evidence="1 2">
    <name type="scientific">Glossina morsitans morsitans</name>
    <name type="common">Savannah tsetse fly</name>
    <dbReference type="NCBI Taxonomy" id="37546"/>
    <lineage>
        <taxon>Eukaryota</taxon>
        <taxon>Metazoa</taxon>
        <taxon>Ecdysozoa</taxon>
        <taxon>Arthropoda</taxon>
        <taxon>Hexapoda</taxon>
        <taxon>Insecta</taxon>
        <taxon>Pterygota</taxon>
        <taxon>Neoptera</taxon>
        <taxon>Endopterygota</taxon>
        <taxon>Diptera</taxon>
        <taxon>Brachycera</taxon>
        <taxon>Muscomorpha</taxon>
        <taxon>Hippoboscoidea</taxon>
        <taxon>Glossinidae</taxon>
        <taxon>Glossina</taxon>
    </lineage>
</organism>
<accession>A0ABK9NGJ9</accession>
<evidence type="ECO:0000313" key="2">
    <source>
        <dbReference type="Proteomes" id="UP000092444"/>
    </source>
</evidence>
<sequence length="42" mass="4966">MIKSINKYGHRQPFTLFILSCFSERKCGFDRLNLCPISIIQF</sequence>
<dbReference type="EnsemblMetazoa" id="GMOY014223.R1382">
    <property type="protein sequence ID" value="GMOY014223.P1382"/>
    <property type="gene ID" value="GMOY014223"/>
</dbReference>
<keyword evidence="2" id="KW-1185">Reference proteome</keyword>